<dbReference type="EMBL" id="CP017075">
    <property type="protein sequence ID" value="AOR76479.1"/>
    <property type="molecule type" value="Genomic_DNA"/>
</dbReference>
<proteinExistence type="predicted"/>
<dbReference type="CDD" id="cd01038">
    <property type="entry name" value="Endonuclease_DUF559"/>
    <property type="match status" value="1"/>
</dbReference>
<evidence type="ECO:0000313" key="2">
    <source>
        <dbReference type="EMBL" id="AOR76479.1"/>
    </source>
</evidence>
<protein>
    <recommendedName>
        <fullName evidence="1">DUF559 domain-containing protein</fullName>
    </recommendedName>
</protein>
<evidence type="ECO:0000259" key="1">
    <source>
        <dbReference type="Pfam" id="PF04480"/>
    </source>
</evidence>
<organism evidence="2 3">
    <name type="scientific">Novosphingobium resinovorum</name>
    <dbReference type="NCBI Taxonomy" id="158500"/>
    <lineage>
        <taxon>Bacteria</taxon>
        <taxon>Pseudomonadati</taxon>
        <taxon>Pseudomonadota</taxon>
        <taxon>Alphaproteobacteria</taxon>
        <taxon>Sphingomonadales</taxon>
        <taxon>Sphingomonadaceae</taxon>
        <taxon>Novosphingobium</taxon>
    </lineage>
</organism>
<dbReference type="Pfam" id="PF04480">
    <property type="entry name" value="DUF559"/>
    <property type="match status" value="1"/>
</dbReference>
<dbReference type="Proteomes" id="UP000094626">
    <property type="component" value="Chromosome"/>
</dbReference>
<dbReference type="InterPro" id="IPR007569">
    <property type="entry name" value="DUF559"/>
</dbReference>
<evidence type="ECO:0000313" key="3">
    <source>
        <dbReference type="Proteomes" id="UP000094626"/>
    </source>
</evidence>
<dbReference type="Gene3D" id="3.40.960.10">
    <property type="entry name" value="VSR Endonuclease"/>
    <property type="match status" value="1"/>
</dbReference>
<feature type="domain" description="DUF559" evidence="1">
    <location>
        <begin position="9"/>
        <end position="112"/>
    </location>
</feature>
<dbReference type="PANTHER" id="PTHR38590">
    <property type="entry name" value="BLL0828 PROTEIN"/>
    <property type="match status" value="1"/>
</dbReference>
<keyword evidence="3" id="KW-1185">Reference proteome</keyword>
<dbReference type="InterPro" id="IPR011335">
    <property type="entry name" value="Restrct_endonuc-II-like"/>
</dbReference>
<gene>
    <name evidence="2" type="ORF">BES08_06780</name>
</gene>
<dbReference type="SUPFAM" id="SSF52980">
    <property type="entry name" value="Restriction endonuclease-like"/>
    <property type="match status" value="1"/>
</dbReference>
<dbReference type="InterPro" id="IPR047216">
    <property type="entry name" value="Endonuclease_DUF559_bact"/>
</dbReference>
<dbReference type="PANTHER" id="PTHR38590:SF1">
    <property type="entry name" value="BLL0828 PROTEIN"/>
    <property type="match status" value="1"/>
</dbReference>
<sequence>MAGVGLRDTGRARLLRGQATAAEWRLWRYISRSALGAKFSRQMPVGPYFADFLCRELSLVVELDGYSHGLRLDYDAARDRWMAEQGYRVLRFSNEAVFGQLDGVLTVIRMEIEALRSRPPPPARR</sequence>
<dbReference type="KEGG" id="nre:BES08_06780"/>
<dbReference type="OrthoDB" id="9798754at2"/>
<dbReference type="AlphaFoldDB" id="A0A1D8A300"/>
<accession>A0A1D8A300</accession>
<reference evidence="3" key="1">
    <citation type="journal article" date="2017" name="J. Biotechnol.">
        <title>Complete genome sequence of Novosphingobium resinovorum SA1, a versatile xenobiotic-degrading bacterium capable of utilizing sulfanilic acid.</title>
        <authorList>
            <person name="Hegedus B."/>
            <person name="Kos P.B."/>
            <person name="Balint B."/>
            <person name="Maroti G."/>
            <person name="Gan H.M."/>
            <person name="Perei K."/>
            <person name="Rakhely G."/>
        </authorList>
    </citation>
    <scope>NUCLEOTIDE SEQUENCE [LARGE SCALE GENOMIC DNA]</scope>
    <source>
        <strain evidence="3">SA1</strain>
    </source>
</reference>
<dbReference type="RefSeq" id="WP_036524280.1">
    <property type="nucleotide sequence ID" value="NZ_JFYZ01000003.1"/>
</dbReference>
<name>A0A1D8A300_9SPHN</name>